<protein>
    <submittedName>
        <fullName evidence="1">Uncharacterized protein</fullName>
    </submittedName>
</protein>
<reference evidence="1" key="1">
    <citation type="submission" date="2019-11" db="EMBL/GenBank/DDBJ databases">
        <title>Burkholderia cenocepacia CF.</title>
        <authorList>
            <person name="Vianna E.F."/>
            <person name="Marques E.A."/>
            <person name="Albano R.M."/>
            <person name="Leao R.S."/>
        </authorList>
    </citation>
    <scope>NUCLEOTIDE SEQUENCE</scope>
    <source>
        <strain evidence="1">MS-2140</strain>
    </source>
</reference>
<proteinExistence type="predicted"/>
<dbReference type="RefSeq" id="WP_163124143.1">
    <property type="nucleotide sequence ID" value="NZ_JAAEAM010000014.1"/>
</dbReference>
<accession>A0A6B2MEN0</accession>
<evidence type="ECO:0000313" key="1">
    <source>
        <dbReference type="EMBL" id="NDV73351.1"/>
    </source>
</evidence>
<organism evidence="1">
    <name type="scientific">Burkholderia cenocepacia</name>
    <dbReference type="NCBI Taxonomy" id="95486"/>
    <lineage>
        <taxon>Bacteria</taxon>
        <taxon>Pseudomonadati</taxon>
        <taxon>Pseudomonadota</taxon>
        <taxon>Betaproteobacteria</taxon>
        <taxon>Burkholderiales</taxon>
        <taxon>Burkholderiaceae</taxon>
        <taxon>Burkholderia</taxon>
        <taxon>Burkholderia cepacia complex</taxon>
    </lineage>
</organism>
<name>A0A6B2MEN0_9BURK</name>
<sequence>MTSNAKQSSFQFVNASYREVLFTIHCDGRITIADHLTVDDAAREFWNAVRRLNPLTLPLVARRDLVQNDIDELRAALASGRSANVMRLIPDVTTNHRERRVRIVVGKLMSHHGYAQTNPDQDVLKLRSPRARAWISLANAIVDALFPGKEG</sequence>
<dbReference type="AlphaFoldDB" id="A0A6B2MEN0"/>
<dbReference type="EMBL" id="JAAEAM010000014">
    <property type="protein sequence ID" value="NDV73351.1"/>
    <property type="molecule type" value="Genomic_DNA"/>
</dbReference>
<comment type="caution">
    <text evidence="1">The sequence shown here is derived from an EMBL/GenBank/DDBJ whole genome shotgun (WGS) entry which is preliminary data.</text>
</comment>
<gene>
    <name evidence="1" type="ORF">GFJ35_14830</name>
</gene>